<keyword evidence="6 7" id="KW-0472">Membrane</keyword>
<dbReference type="PROSITE" id="PS00994">
    <property type="entry name" value="FHIPEP"/>
    <property type="match status" value="1"/>
</dbReference>
<feature type="transmembrane region" description="Helical" evidence="7">
    <location>
        <begin position="112"/>
        <end position="135"/>
    </location>
</feature>
<dbReference type="InterPro" id="IPR042194">
    <property type="entry name" value="FHIPEP_1"/>
</dbReference>
<dbReference type="Gene3D" id="3.40.30.60">
    <property type="entry name" value="FHIPEP family, domain 1"/>
    <property type="match status" value="1"/>
</dbReference>
<feature type="non-terminal residue" evidence="8">
    <location>
        <position position="1"/>
    </location>
</feature>
<feature type="transmembrane region" description="Helical" evidence="7">
    <location>
        <begin position="205"/>
        <end position="226"/>
    </location>
</feature>
<dbReference type="Pfam" id="PF00771">
    <property type="entry name" value="FHIPEP"/>
    <property type="match status" value="1"/>
</dbReference>
<evidence type="ECO:0008006" key="9">
    <source>
        <dbReference type="Google" id="ProtNLM"/>
    </source>
</evidence>
<dbReference type="InterPro" id="IPR042196">
    <property type="entry name" value="FHIPEP_4"/>
</dbReference>
<keyword evidence="4 7" id="KW-0812">Transmembrane</keyword>
<evidence type="ECO:0000256" key="1">
    <source>
        <dbReference type="ARBA" id="ARBA00004651"/>
    </source>
</evidence>
<name>A0A381Q518_9ZZZZ</name>
<evidence type="ECO:0000256" key="6">
    <source>
        <dbReference type="ARBA" id="ARBA00023136"/>
    </source>
</evidence>
<evidence type="ECO:0000256" key="2">
    <source>
        <dbReference type="ARBA" id="ARBA00008835"/>
    </source>
</evidence>
<gene>
    <name evidence="8" type="ORF">METZ01_LOCUS26848</name>
</gene>
<dbReference type="PANTHER" id="PTHR30161">
    <property type="entry name" value="FLAGELLAR EXPORT PROTEIN, MEMBRANE FLHA SUBUNIT-RELATED"/>
    <property type="match status" value="1"/>
</dbReference>
<dbReference type="GO" id="GO:0005886">
    <property type="term" value="C:plasma membrane"/>
    <property type="evidence" value="ECO:0007669"/>
    <property type="project" value="UniProtKB-SubCell"/>
</dbReference>
<dbReference type="GO" id="GO:0044780">
    <property type="term" value="P:bacterial-type flagellum assembly"/>
    <property type="evidence" value="ECO:0007669"/>
    <property type="project" value="InterPro"/>
</dbReference>
<comment type="similarity">
    <text evidence="2">Belongs to the FHIPEP (flagella/HR/invasion proteins export pore) family.</text>
</comment>
<feature type="transmembrane region" description="Helical" evidence="7">
    <location>
        <begin position="17"/>
        <end position="36"/>
    </location>
</feature>
<accession>A0A381Q518</accession>
<evidence type="ECO:0000256" key="5">
    <source>
        <dbReference type="ARBA" id="ARBA00022989"/>
    </source>
</evidence>
<comment type="subcellular location">
    <subcellularLocation>
        <location evidence="1">Cell membrane</location>
        <topology evidence="1">Multi-pass membrane protein</topology>
    </subcellularLocation>
</comment>
<dbReference type="Gene3D" id="3.40.50.12790">
    <property type="entry name" value="FHIPEP family, domain 4"/>
    <property type="match status" value="1"/>
</dbReference>
<dbReference type="NCBIfam" id="TIGR01398">
    <property type="entry name" value="FlhA"/>
    <property type="match status" value="1"/>
</dbReference>
<dbReference type="PIRSF" id="PIRSF005419">
    <property type="entry name" value="FlhA"/>
    <property type="match status" value="1"/>
</dbReference>
<dbReference type="InterPro" id="IPR001712">
    <property type="entry name" value="T3SS_FHIPEP"/>
</dbReference>
<reference evidence="8" key="1">
    <citation type="submission" date="2018-05" db="EMBL/GenBank/DDBJ databases">
        <authorList>
            <person name="Lanie J.A."/>
            <person name="Ng W.-L."/>
            <person name="Kazmierczak K.M."/>
            <person name="Andrzejewski T.M."/>
            <person name="Davidsen T.M."/>
            <person name="Wayne K.J."/>
            <person name="Tettelin H."/>
            <person name="Glass J.I."/>
            <person name="Rusch D."/>
            <person name="Podicherti R."/>
            <person name="Tsui H.-C.T."/>
            <person name="Winkler M.E."/>
        </authorList>
    </citation>
    <scope>NUCLEOTIDE SEQUENCE</scope>
</reference>
<keyword evidence="5 7" id="KW-1133">Transmembrane helix</keyword>
<feature type="transmembrane region" description="Helical" evidence="7">
    <location>
        <begin position="286"/>
        <end position="319"/>
    </location>
</feature>
<sequence>VAATSIPLNNIISKADIVLAAGVMSMLLIMVVPLPLLVLDLLLALSITVGVLILFVALFTESSLEFSSFPSVLLIATIFRLSLNVASTRLILLEGHQGPGAAGSIINSFGEFVVGGNQIVGIIIFLILVIINFVVITKGTGRIAEVAARFTLDAMPGKQMAIDADLNAGLIDEDEARLRRSTIQRESDYFGALDGASKFVRGDTIAGLIITSINILGGLLVGITQFDMSTGDAFDAYATLTIGDGLVSQIPALIISIAAGIAVTKASGENKISVDLQKQIFSNVQALYVVSAVLVTFSLIPGLPVAPFLLLALVTFTLAQMSKRSNVHIATEEHQEEQARLQKELSEEPEDIESLLTIDILGLELGYGMIPLVDEEQDGELLKRIKAIRRQIAIDYGYIVPPLHIKDNLELSPGEYSITIKGIEIARNELMMGHHLAMKTGDVDEEIPGVDTVEPAFGLPAIWIAEEDEERAQFAGYTVVDLPTVLATHLTEVLKNHAFEFIGRQETQKLIDSHAKSEPKVVEELIPSLVSLGVVQKVLQNLLKELVSIRDMHTILETLADVSPITKDPDLLTEHVRQSLSRQITRQYQTPDGMLPLITMNQDLENQIASAIQDSGQGAYLGLNPNMAQAIINGIDGMMEQFTINNYQPLLLCSPLIRPHVKKLVERFIPNLVVLSHNEVAQDVRIEALGVVELSS</sequence>
<evidence type="ECO:0000256" key="7">
    <source>
        <dbReference type="SAM" id="Phobius"/>
    </source>
</evidence>
<protein>
    <recommendedName>
        <fullName evidence="9">Flagellar biosynthesis protein FlhA</fullName>
    </recommendedName>
</protein>
<evidence type="ECO:0000256" key="4">
    <source>
        <dbReference type="ARBA" id="ARBA00022692"/>
    </source>
</evidence>
<organism evidence="8">
    <name type="scientific">marine metagenome</name>
    <dbReference type="NCBI Taxonomy" id="408172"/>
    <lineage>
        <taxon>unclassified sequences</taxon>
        <taxon>metagenomes</taxon>
        <taxon>ecological metagenomes</taxon>
    </lineage>
</organism>
<feature type="transmembrane region" description="Helical" evidence="7">
    <location>
        <begin position="42"/>
        <end position="60"/>
    </location>
</feature>
<dbReference type="PRINTS" id="PR00949">
    <property type="entry name" value="TYPE3IMAPROT"/>
</dbReference>
<dbReference type="GO" id="GO:0009306">
    <property type="term" value="P:protein secretion"/>
    <property type="evidence" value="ECO:0007669"/>
    <property type="project" value="InterPro"/>
</dbReference>
<dbReference type="EMBL" id="UINC01001196">
    <property type="protein sequence ID" value="SUZ73994.1"/>
    <property type="molecule type" value="Genomic_DNA"/>
</dbReference>
<dbReference type="Gene3D" id="1.10.8.540">
    <property type="entry name" value="FHIPEP family, domain 3"/>
    <property type="match status" value="1"/>
</dbReference>
<proteinExistence type="inferred from homology"/>
<dbReference type="InterPro" id="IPR025505">
    <property type="entry name" value="FHIPEP_CS"/>
</dbReference>
<keyword evidence="3" id="KW-1003">Cell membrane</keyword>
<dbReference type="AlphaFoldDB" id="A0A381Q518"/>
<evidence type="ECO:0000313" key="8">
    <source>
        <dbReference type="EMBL" id="SUZ73994.1"/>
    </source>
</evidence>
<dbReference type="InterPro" id="IPR042193">
    <property type="entry name" value="FHIPEP_3"/>
</dbReference>
<feature type="transmembrane region" description="Helical" evidence="7">
    <location>
        <begin position="246"/>
        <end position="266"/>
    </location>
</feature>
<dbReference type="PANTHER" id="PTHR30161:SF1">
    <property type="entry name" value="FLAGELLAR BIOSYNTHESIS PROTEIN FLHA-RELATED"/>
    <property type="match status" value="1"/>
</dbReference>
<dbReference type="InterPro" id="IPR006301">
    <property type="entry name" value="FlhA"/>
</dbReference>
<evidence type="ECO:0000256" key="3">
    <source>
        <dbReference type="ARBA" id="ARBA00022475"/>
    </source>
</evidence>